<dbReference type="Gene3D" id="2.40.170.20">
    <property type="entry name" value="TonB-dependent receptor, beta-barrel domain"/>
    <property type="match status" value="1"/>
</dbReference>
<dbReference type="Pfam" id="PF13715">
    <property type="entry name" value="CarbopepD_reg_2"/>
    <property type="match status" value="1"/>
</dbReference>
<evidence type="ECO:0000256" key="4">
    <source>
        <dbReference type="ARBA" id="ARBA00022692"/>
    </source>
</evidence>
<dbReference type="Proteomes" id="UP001597361">
    <property type="component" value="Unassembled WGS sequence"/>
</dbReference>
<dbReference type="InterPro" id="IPR037066">
    <property type="entry name" value="Plug_dom_sf"/>
</dbReference>
<dbReference type="NCBIfam" id="TIGR04056">
    <property type="entry name" value="OMP_RagA_SusC"/>
    <property type="match status" value="1"/>
</dbReference>
<dbReference type="PROSITE" id="PS52016">
    <property type="entry name" value="TONB_DEPENDENT_REC_3"/>
    <property type="match status" value="1"/>
</dbReference>
<dbReference type="InterPro" id="IPR023996">
    <property type="entry name" value="TonB-dep_OMP_SusC/RagA"/>
</dbReference>
<evidence type="ECO:0000256" key="1">
    <source>
        <dbReference type="ARBA" id="ARBA00004571"/>
    </source>
</evidence>
<comment type="subcellular location">
    <subcellularLocation>
        <location evidence="1 7">Cell outer membrane</location>
        <topology evidence="1 7">Multi-pass membrane protein</topology>
    </subcellularLocation>
</comment>
<dbReference type="SUPFAM" id="SSF56935">
    <property type="entry name" value="Porins"/>
    <property type="match status" value="1"/>
</dbReference>
<evidence type="ECO:0000313" key="10">
    <source>
        <dbReference type="Proteomes" id="UP001597361"/>
    </source>
</evidence>
<evidence type="ECO:0000256" key="3">
    <source>
        <dbReference type="ARBA" id="ARBA00022452"/>
    </source>
</evidence>
<sequence length="1119" mass="123561">MTTVLLPSYARDARGDVAVGFSDSTATASMSVPGELSHGETKLDIAQARVDKSIVNQTEIKKAGQGVDLFNVLDELAAKNDFAYNVNGIKKPSKPSLDKANAIKLAQITGIVTDAKDGLPIPGVTVLIKGTTKGVATDLDGQFRINVEPGESLIFSFIGYKSREIAITDGRTTYNISLSEDETSLEEIVVVGYSEQKKETVVGAVVSARGEELQRTGGVSSVGAALTGALPGLITTAGTGVPGADQPQIVIRGQNSWNGNSPLILVDGVERPEFFNQMDIGSVESITVLKDASATAQFGSRGANGVIIVITKRGRDGRAEVSARVSSAAKVVSMLPGKFDSYDAIGVRNMAIERELGVNPNAWSQIIPQEMRNLYRYPTSLEDAERYPNVDWQRTLFRDVAMAHNANVSIRGGTPRTKYFASIDYQNEGDQFRGLSNNDRGYQAGFDFNRFNFRSNLDFQLTKSTVLKVDLGGTYAARKTPFLAGDNNAYWSSAYNNAPDAFMPIYSNGFYGFVGEGSSGATNSYSALAHNGIEYITTANLMSNFILEQDLGMLIPGLKFRGNLSVDNRFTEVGRGVDDRFREPRAMFIDPFTGQVSYFREFDTNSNFDYFPERWNTTVGNIGTNNFNGPQRRLFYQARLNYNKTIADDHNISILGQVQRQEDAIGSMIPVYREDWVFHTSYNYKGKYLIDYSGAYNGSEKFSPENRFAFFSAGGIGWVISEENFLKSFSSIDFLKIRATYGEVGDDSAGGRFLFMNQWAFGGAARMGLVGDPPANSPYQWYRETVIGNPSVKWETVYKYNIATEFSFFEGKLYGELDFFRDNRVDVLMTSGRAVPSYYGASAPAANLGEVMTQGFELQLGTERKFSSGLRLWADIAVTHATDQVIFRDDPELLPAYQKQAGFQLGQTRSHITNGFVGSWDEVYAQTQFNAENQSRIPGMYQIVDFNGDGIIDAFDSAPYGYSGVPMNTYNTNIGAEYKGWSLFLQFYAVNNVTRSVPLMSLTNQRNLVFEQGSLWSPDNLSADTAFPRWLPSAGYHMGNRFQFDASYIRLKNAEIAYQFQPNQVKKLGLANLRVFLNGNNLLMWTQMPDDRESNAGGGGGTGAYPLVRRFNLGLNMTF</sequence>
<dbReference type="NCBIfam" id="TIGR04057">
    <property type="entry name" value="SusC_RagA_signa"/>
    <property type="match status" value="1"/>
</dbReference>
<dbReference type="InterPro" id="IPR039426">
    <property type="entry name" value="TonB-dep_rcpt-like"/>
</dbReference>
<gene>
    <name evidence="9" type="ORF">ACFSKL_07990</name>
</gene>
<keyword evidence="5 7" id="KW-0472">Membrane</keyword>
<accession>A0ABW4VKT1</accession>
<keyword evidence="2 7" id="KW-0813">Transport</keyword>
<keyword evidence="6 7" id="KW-0998">Cell outer membrane</keyword>
<protein>
    <submittedName>
        <fullName evidence="9">SusC/RagA family TonB-linked outer membrane protein</fullName>
    </submittedName>
</protein>
<comment type="caution">
    <text evidence="9">The sequence shown here is derived from an EMBL/GenBank/DDBJ whole genome shotgun (WGS) entry which is preliminary data.</text>
</comment>
<dbReference type="SUPFAM" id="SSF49464">
    <property type="entry name" value="Carboxypeptidase regulatory domain-like"/>
    <property type="match status" value="1"/>
</dbReference>
<dbReference type="InterPro" id="IPR023997">
    <property type="entry name" value="TonB-dep_OMP_SusC/RagA_CS"/>
</dbReference>
<dbReference type="InterPro" id="IPR012910">
    <property type="entry name" value="Plug_dom"/>
</dbReference>
<organism evidence="9 10">
    <name type="scientific">Belliella marina</name>
    <dbReference type="NCBI Taxonomy" id="1644146"/>
    <lineage>
        <taxon>Bacteria</taxon>
        <taxon>Pseudomonadati</taxon>
        <taxon>Bacteroidota</taxon>
        <taxon>Cytophagia</taxon>
        <taxon>Cytophagales</taxon>
        <taxon>Cyclobacteriaceae</taxon>
        <taxon>Belliella</taxon>
    </lineage>
</organism>
<proteinExistence type="inferred from homology"/>
<name>A0ABW4VKT1_9BACT</name>
<evidence type="ECO:0000259" key="8">
    <source>
        <dbReference type="Pfam" id="PF07715"/>
    </source>
</evidence>
<evidence type="ECO:0000256" key="5">
    <source>
        <dbReference type="ARBA" id="ARBA00023136"/>
    </source>
</evidence>
<dbReference type="InterPro" id="IPR008969">
    <property type="entry name" value="CarboxyPept-like_regulatory"/>
</dbReference>
<reference evidence="10" key="1">
    <citation type="journal article" date="2019" name="Int. J. Syst. Evol. Microbiol.">
        <title>The Global Catalogue of Microorganisms (GCM) 10K type strain sequencing project: providing services to taxonomists for standard genome sequencing and annotation.</title>
        <authorList>
            <consortium name="The Broad Institute Genomics Platform"/>
            <consortium name="The Broad Institute Genome Sequencing Center for Infectious Disease"/>
            <person name="Wu L."/>
            <person name="Ma J."/>
        </authorList>
    </citation>
    <scope>NUCLEOTIDE SEQUENCE [LARGE SCALE GENOMIC DNA]</scope>
    <source>
        <strain evidence="10">CGMCC 1.15180</strain>
    </source>
</reference>
<evidence type="ECO:0000313" key="9">
    <source>
        <dbReference type="EMBL" id="MFD2034724.1"/>
    </source>
</evidence>
<keyword evidence="10" id="KW-1185">Reference proteome</keyword>
<evidence type="ECO:0000256" key="7">
    <source>
        <dbReference type="PROSITE-ProRule" id="PRU01360"/>
    </source>
</evidence>
<keyword evidence="3 7" id="KW-1134">Transmembrane beta strand</keyword>
<keyword evidence="4 7" id="KW-0812">Transmembrane</keyword>
<dbReference type="Gene3D" id="2.60.40.1120">
    <property type="entry name" value="Carboxypeptidase-like, regulatory domain"/>
    <property type="match status" value="1"/>
</dbReference>
<comment type="similarity">
    <text evidence="7">Belongs to the TonB-dependent receptor family.</text>
</comment>
<feature type="domain" description="TonB-dependent receptor plug" evidence="8">
    <location>
        <begin position="198"/>
        <end position="306"/>
    </location>
</feature>
<dbReference type="EMBL" id="JBHUHR010000022">
    <property type="protein sequence ID" value="MFD2034724.1"/>
    <property type="molecule type" value="Genomic_DNA"/>
</dbReference>
<evidence type="ECO:0000256" key="6">
    <source>
        <dbReference type="ARBA" id="ARBA00023237"/>
    </source>
</evidence>
<dbReference type="Pfam" id="PF07715">
    <property type="entry name" value="Plug"/>
    <property type="match status" value="1"/>
</dbReference>
<dbReference type="Gene3D" id="2.170.130.10">
    <property type="entry name" value="TonB-dependent receptor, plug domain"/>
    <property type="match status" value="1"/>
</dbReference>
<evidence type="ECO:0000256" key="2">
    <source>
        <dbReference type="ARBA" id="ARBA00022448"/>
    </source>
</evidence>
<dbReference type="InterPro" id="IPR036942">
    <property type="entry name" value="Beta-barrel_TonB_sf"/>
</dbReference>